<feature type="domain" description="Lipid/polyisoprenoid-binding YceI-like" evidence="1">
    <location>
        <begin position="48"/>
        <end position="183"/>
    </location>
</feature>
<sequence length="188" mass="21724">MHYRHKISITTLLVFLITGLTVVGQNNAIFQTTNGLVTFRSEAPMELIKGTSNQLVGFLDNNKRVFTFKINVRTFEGFNSPLQRIHFHENYVEAEKYPEAYFKGKLIEDQDLTQDGIYEIRAKGVFTLHGLSNERILKTEVTVKNKKLYIKAKFTILLSDYNIPIPRVVYEKLTDEIKVEVNAILQPR</sequence>
<organism evidence="2 3">
    <name type="scientific">Limnovirga soli</name>
    <dbReference type="NCBI Taxonomy" id="2656915"/>
    <lineage>
        <taxon>Bacteria</taxon>
        <taxon>Pseudomonadati</taxon>
        <taxon>Bacteroidota</taxon>
        <taxon>Chitinophagia</taxon>
        <taxon>Chitinophagales</taxon>
        <taxon>Chitinophagaceae</taxon>
        <taxon>Limnovirga</taxon>
    </lineage>
</organism>
<evidence type="ECO:0000259" key="1">
    <source>
        <dbReference type="Pfam" id="PF04264"/>
    </source>
</evidence>
<dbReference type="SUPFAM" id="SSF101874">
    <property type="entry name" value="YceI-like"/>
    <property type="match status" value="1"/>
</dbReference>
<dbReference type="InterPro" id="IPR007372">
    <property type="entry name" value="Lipid/polyisoprenoid-bd_YceI"/>
</dbReference>
<evidence type="ECO:0000313" key="2">
    <source>
        <dbReference type="EMBL" id="NNV55283.1"/>
    </source>
</evidence>
<evidence type="ECO:0000313" key="3">
    <source>
        <dbReference type="Proteomes" id="UP000598971"/>
    </source>
</evidence>
<dbReference type="Gene3D" id="2.40.128.110">
    <property type="entry name" value="Lipid/polyisoprenoid-binding, YceI-like"/>
    <property type="match status" value="1"/>
</dbReference>
<accession>A0A8J8FEJ3</accession>
<reference evidence="2" key="1">
    <citation type="submission" date="2019-10" db="EMBL/GenBank/DDBJ databases">
        <title>Draft genome sequence of Panacibacter sp. KCS-6.</title>
        <authorList>
            <person name="Yim K.J."/>
        </authorList>
    </citation>
    <scope>NUCLEOTIDE SEQUENCE</scope>
    <source>
        <strain evidence="2">KCS-6</strain>
    </source>
</reference>
<dbReference type="Pfam" id="PF04264">
    <property type="entry name" value="YceI"/>
    <property type="match status" value="1"/>
</dbReference>
<protein>
    <submittedName>
        <fullName evidence="2">YceI family protein</fullName>
    </submittedName>
</protein>
<dbReference type="Proteomes" id="UP000598971">
    <property type="component" value="Unassembled WGS sequence"/>
</dbReference>
<proteinExistence type="predicted"/>
<name>A0A8J8FEJ3_9BACT</name>
<keyword evidence="3" id="KW-1185">Reference proteome</keyword>
<dbReference type="InterPro" id="IPR036761">
    <property type="entry name" value="TTHA0802/YceI-like_sf"/>
</dbReference>
<comment type="caution">
    <text evidence="2">The sequence shown here is derived from an EMBL/GenBank/DDBJ whole genome shotgun (WGS) entry which is preliminary data.</text>
</comment>
<dbReference type="EMBL" id="WHPF01000005">
    <property type="protein sequence ID" value="NNV55283.1"/>
    <property type="molecule type" value="Genomic_DNA"/>
</dbReference>
<dbReference type="RefSeq" id="WP_171607217.1">
    <property type="nucleotide sequence ID" value="NZ_WHPF01000005.1"/>
</dbReference>
<dbReference type="AlphaFoldDB" id="A0A8J8FEJ3"/>
<gene>
    <name evidence="2" type="ORF">GD597_07425</name>
</gene>